<keyword evidence="5" id="KW-0732">Signal</keyword>
<dbReference type="PANTHER" id="PTHR10869">
    <property type="entry name" value="PROLYL 4-HYDROXYLASE ALPHA SUBUNIT"/>
    <property type="match status" value="1"/>
</dbReference>
<keyword evidence="7" id="KW-1185">Reference proteome</keyword>
<feature type="chain" id="PRO_5035812055" evidence="5">
    <location>
        <begin position="26"/>
        <end position="113"/>
    </location>
</feature>
<dbReference type="Proteomes" id="UP000594638">
    <property type="component" value="Unassembled WGS sequence"/>
</dbReference>
<evidence type="ECO:0000256" key="4">
    <source>
        <dbReference type="SAM" id="MobiDB-lite"/>
    </source>
</evidence>
<dbReference type="InterPro" id="IPR045054">
    <property type="entry name" value="P4HA-like"/>
</dbReference>
<feature type="signal peptide" evidence="5">
    <location>
        <begin position="1"/>
        <end position="25"/>
    </location>
</feature>
<evidence type="ECO:0000313" key="7">
    <source>
        <dbReference type="Proteomes" id="UP000594638"/>
    </source>
</evidence>
<accession>A0A8S0RUC2</accession>
<dbReference type="Gramene" id="OE9A084884T1">
    <property type="protein sequence ID" value="OE9A084884C1"/>
    <property type="gene ID" value="OE9A084884"/>
</dbReference>
<proteinExistence type="predicted"/>
<dbReference type="GO" id="GO:0005789">
    <property type="term" value="C:endoplasmic reticulum membrane"/>
    <property type="evidence" value="ECO:0007669"/>
    <property type="project" value="UniProtKB-SubCell"/>
</dbReference>
<keyword evidence="2" id="KW-0479">Metal-binding</keyword>
<dbReference type="PANTHER" id="PTHR10869:SF238">
    <property type="entry name" value="PROLYL 4-HYDROXYLASE 6-RELATED"/>
    <property type="match status" value="1"/>
</dbReference>
<dbReference type="GO" id="GO:0046872">
    <property type="term" value="F:metal ion binding"/>
    <property type="evidence" value="ECO:0007669"/>
    <property type="project" value="UniProtKB-KW"/>
</dbReference>
<name>A0A8S0RUC2_OLEEU</name>
<sequence>MEHRDFLIFSLCFLFLLSNISHSVARFSGGKESVMKLTTGTSSVPLDPTRVTQISWRPRAFIYRAFLTDKECDHLITLAKDKLEKSMVADNESGKSIESEVRTSSGMFLKKAQ</sequence>
<comment type="caution">
    <text evidence="6">The sequence shown here is derived from an EMBL/GenBank/DDBJ whole genome shotgun (WGS) entry which is preliminary data.</text>
</comment>
<evidence type="ECO:0000256" key="5">
    <source>
        <dbReference type="SAM" id="SignalP"/>
    </source>
</evidence>
<protein>
    <submittedName>
        <fullName evidence="6">Probable prolyl 4-hydroxylase 7</fullName>
    </submittedName>
</protein>
<evidence type="ECO:0000313" key="6">
    <source>
        <dbReference type="EMBL" id="CAA2983665.1"/>
    </source>
</evidence>
<comment type="subcellular location">
    <subcellularLocation>
        <location evidence="1">Endoplasmic reticulum membrane</location>
    </subcellularLocation>
</comment>
<keyword evidence="3" id="KW-0408">Iron</keyword>
<dbReference type="GO" id="GO:0004656">
    <property type="term" value="F:procollagen-proline 4-dioxygenase activity"/>
    <property type="evidence" value="ECO:0007669"/>
    <property type="project" value="TreeGrafter"/>
</dbReference>
<dbReference type="Gene3D" id="2.60.120.620">
    <property type="entry name" value="q2cbj1_9rhob like domain"/>
    <property type="match status" value="1"/>
</dbReference>
<organism evidence="6 7">
    <name type="scientific">Olea europaea subsp. europaea</name>
    <dbReference type="NCBI Taxonomy" id="158383"/>
    <lineage>
        <taxon>Eukaryota</taxon>
        <taxon>Viridiplantae</taxon>
        <taxon>Streptophyta</taxon>
        <taxon>Embryophyta</taxon>
        <taxon>Tracheophyta</taxon>
        <taxon>Spermatophyta</taxon>
        <taxon>Magnoliopsida</taxon>
        <taxon>eudicotyledons</taxon>
        <taxon>Gunneridae</taxon>
        <taxon>Pentapetalae</taxon>
        <taxon>asterids</taxon>
        <taxon>lamiids</taxon>
        <taxon>Lamiales</taxon>
        <taxon>Oleaceae</taxon>
        <taxon>Oleeae</taxon>
        <taxon>Olea</taxon>
    </lineage>
</organism>
<reference evidence="6 7" key="1">
    <citation type="submission" date="2019-12" db="EMBL/GenBank/DDBJ databases">
        <authorList>
            <person name="Alioto T."/>
            <person name="Alioto T."/>
            <person name="Gomez Garrido J."/>
        </authorList>
    </citation>
    <scope>NUCLEOTIDE SEQUENCE [LARGE SCALE GENOMIC DNA]</scope>
</reference>
<dbReference type="OrthoDB" id="420380at2759"/>
<feature type="region of interest" description="Disordered" evidence="4">
    <location>
        <begin position="93"/>
        <end position="113"/>
    </location>
</feature>
<dbReference type="EMBL" id="CACTIH010003738">
    <property type="protein sequence ID" value="CAA2983665.1"/>
    <property type="molecule type" value="Genomic_DNA"/>
</dbReference>
<evidence type="ECO:0000256" key="2">
    <source>
        <dbReference type="ARBA" id="ARBA00022723"/>
    </source>
</evidence>
<evidence type="ECO:0000256" key="3">
    <source>
        <dbReference type="ARBA" id="ARBA00023004"/>
    </source>
</evidence>
<feature type="non-terminal residue" evidence="6">
    <location>
        <position position="113"/>
    </location>
</feature>
<evidence type="ECO:0000256" key="1">
    <source>
        <dbReference type="ARBA" id="ARBA00004586"/>
    </source>
</evidence>
<gene>
    <name evidence="6" type="ORF">OLEA9_A084884</name>
</gene>
<dbReference type="AlphaFoldDB" id="A0A8S0RUC2"/>